<evidence type="ECO:0000259" key="1">
    <source>
        <dbReference type="Pfam" id="PF08245"/>
    </source>
</evidence>
<dbReference type="EMBL" id="CAFBAA010000003">
    <property type="protein sequence ID" value="CAB4840853.1"/>
    <property type="molecule type" value="Genomic_DNA"/>
</dbReference>
<evidence type="ECO:0000313" key="4">
    <source>
        <dbReference type="EMBL" id="CAB4693338.1"/>
    </source>
</evidence>
<sequence>MLARAISMLSRILRQGEGATLSGKVLLALRPRAISELTRGRRVVLVSGTNGKTSTSSMLAAMLGEKFLVGGNRTGANLNTGIAASLVAAKKSNLLIFEVDELYLPSIIKETAPEIVLLLNLSRDQLHRTQEVRIVARKWYEALAAFPKTPVIIDASDPFLASVVRDHGPVTRIGFGKRPHLDAASCPTCGAMLDWSGAQFACHDCGLGAREVDSELGEMSAVERNHALAASVATYFGIDDLSKFSPRDRISTLLLGGIEISLRLVKNPSSWQEGLRSLADEPVILVVNARGVDGLDTSWLWDVDFTPLKGRYVVIAGERKLDAAYRVHIDGVGYSLVDSLSNAAAQIYRDGFTRAQALTSYTAFIDATTRVKGKR</sequence>
<dbReference type="Gene3D" id="3.40.1190.10">
    <property type="entry name" value="Mur-like, catalytic domain"/>
    <property type="match status" value="1"/>
</dbReference>
<dbReference type="EMBL" id="CAEZXN010000013">
    <property type="protein sequence ID" value="CAB4693338.1"/>
    <property type="molecule type" value="Genomic_DNA"/>
</dbReference>
<gene>
    <name evidence="3" type="ORF">UFOPK2342_00769</name>
    <name evidence="4" type="ORF">UFOPK2423_00718</name>
    <name evidence="5" type="ORF">UFOPK3266_00252</name>
</gene>
<dbReference type="Pfam" id="PF08245">
    <property type="entry name" value="Mur_ligase_M"/>
    <property type="match status" value="1"/>
</dbReference>
<name>A0A6J6P9X7_9ZZZZ</name>
<protein>
    <submittedName>
        <fullName evidence="4">Unannotated protein</fullName>
    </submittedName>
</protein>
<dbReference type="InterPro" id="IPR036565">
    <property type="entry name" value="Mur-like_cat_sf"/>
</dbReference>
<accession>A0A6J6P9X7</accession>
<proteinExistence type="predicted"/>
<feature type="domain" description="Lipid II isoglutaminyl synthase (glutamine-hydrolyzing) subunit MurT C-terminal" evidence="2">
    <location>
        <begin position="264"/>
        <end position="363"/>
    </location>
</feature>
<dbReference type="GO" id="GO:0005524">
    <property type="term" value="F:ATP binding"/>
    <property type="evidence" value="ECO:0007669"/>
    <property type="project" value="InterPro"/>
</dbReference>
<dbReference type="InterPro" id="IPR013564">
    <property type="entry name" value="MurT_C"/>
</dbReference>
<evidence type="ECO:0000313" key="5">
    <source>
        <dbReference type="EMBL" id="CAB4840853.1"/>
    </source>
</evidence>
<dbReference type="SUPFAM" id="SSF53623">
    <property type="entry name" value="MurD-like peptide ligases, catalytic domain"/>
    <property type="match status" value="1"/>
</dbReference>
<evidence type="ECO:0000313" key="3">
    <source>
        <dbReference type="EMBL" id="CAB4675860.1"/>
    </source>
</evidence>
<dbReference type="Pfam" id="PF08353">
    <property type="entry name" value="MurT_C"/>
    <property type="match status" value="1"/>
</dbReference>
<dbReference type="InterPro" id="IPR013221">
    <property type="entry name" value="Mur_ligase_cen"/>
</dbReference>
<dbReference type="GO" id="GO:0016881">
    <property type="term" value="F:acid-amino acid ligase activity"/>
    <property type="evidence" value="ECO:0007669"/>
    <property type="project" value="InterPro"/>
</dbReference>
<organism evidence="4">
    <name type="scientific">freshwater metagenome</name>
    <dbReference type="NCBI Taxonomy" id="449393"/>
    <lineage>
        <taxon>unclassified sequences</taxon>
        <taxon>metagenomes</taxon>
        <taxon>ecological metagenomes</taxon>
    </lineage>
</organism>
<feature type="domain" description="Mur ligase central" evidence="1">
    <location>
        <begin position="46"/>
        <end position="174"/>
    </location>
</feature>
<dbReference type="AlphaFoldDB" id="A0A6J6P9X7"/>
<dbReference type="EMBL" id="CAEZXB010000011">
    <property type="protein sequence ID" value="CAB4675860.1"/>
    <property type="molecule type" value="Genomic_DNA"/>
</dbReference>
<dbReference type="PANTHER" id="PTHR23135:SF7">
    <property type="entry name" value="LIPID II ISOGLUTAMINYL SYNTHASE (GLUTAMINE-HYDROLYZING) SUBUNIT MURT"/>
    <property type="match status" value="1"/>
</dbReference>
<reference evidence="4" key="1">
    <citation type="submission" date="2020-05" db="EMBL/GenBank/DDBJ databases">
        <authorList>
            <person name="Chiriac C."/>
            <person name="Salcher M."/>
            <person name="Ghai R."/>
            <person name="Kavagutti S V."/>
        </authorList>
    </citation>
    <scope>NUCLEOTIDE SEQUENCE</scope>
</reference>
<evidence type="ECO:0000259" key="2">
    <source>
        <dbReference type="Pfam" id="PF08353"/>
    </source>
</evidence>
<dbReference type="PANTHER" id="PTHR23135">
    <property type="entry name" value="MUR LIGASE FAMILY MEMBER"/>
    <property type="match status" value="1"/>
</dbReference>